<name>A0A6J4H4C7_9BACT</name>
<evidence type="ECO:0000256" key="5">
    <source>
        <dbReference type="ARBA" id="ARBA00022989"/>
    </source>
</evidence>
<evidence type="ECO:0000256" key="3">
    <source>
        <dbReference type="ARBA" id="ARBA00022475"/>
    </source>
</evidence>
<keyword evidence="5 8" id="KW-1133">Transmembrane helix</keyword>
<feature type="transmembrane region" description="Helical" evidence="8">
    <location>
        <begin position="275"/>
        <end position="295"/>
    </location>
</feature>
<feature type="transmembrane region" description="Helical" evidence="8">
    <location>
        <begin position="52"/>
        <end position="76"/>
    </location>
</feature>
<feature type="transmembrane region" description="Helical" evidence="8">
    <location>
        <begin position="424"/>
        <end position="448"/>
    </location>
</feature>
<keyword evidence="6 8" id="KW-0472">Membrane</keyword>
<evidence type="ECO:0000256" key="8">
    <source>
        <dbReference type="SAM" id="Phobius"/>
    </source>
</evidence>
<sequence>MATQITKTNGHGGVPGDGSDGQPERFLEGNHTYQTLGDKIGAIVLTQKPPRVWFIVAALAFLLVNVLLATITYLLFKGVGLWGINVPSGWGMDIINFVWWIGIGHAGTLISAILLLLRQQWRNSINRFAEAMTIFAVVCAGLYPLLHTGRPWLAYWMFPYPNWLALWPQFRSPLIWDVFAVSTYMTVSLLFWFIGMIPDFATLRDRARSRFAQIAYGAVAMGWNGSAKNWHRYETAYLILAGLSTPLVLSVHSIVSFDFAVAVIPGFHATIFPPYFVAGAVFAGFAMVLTLGLPIRHLYNLKDLITARHLDWMAKVMLTTGLIVFYGYLTELFYGWYSANVYEVALVQNRLFGPYKWVYYALLFCNGFVPQILWLQKARYNIAILFTVSMFINVGMWLERYVIIPVSLSRDYLPSSWGYYTPTVFDWSMFIGTMGLFTLLMALFMKFLPAINIFEMKDLLHRMTHSHKNGHGHANGTDGHVTGEPLQSGFLPEGTPSADRNGG</sequence>
<evidence type="ECO:0000256" key="6">
    <source>
        <dbReference type="ARBA" id="ARBA00023136"/>
    </source>
</evidence>
<feature type="region of interest" description="Disordered" evidence="7">
    <location>
        <begin position="1"/>
        <end position="21"/>
    </location>
</feature>
<comment type="subcellular location">
    <subcellularLocation>
        <location evidence="1">Cell membrane</location>
        <topology evidence="1">Multi-pass membrane protein</topology>
    </subcellularLocation>
</comment>
<feature type="transmembrane region" description="Helical" evidence="8">
    <location>
        <begin position="128"/>
        <end position="146"/>
    </location>
</feature>
<dbReference type="Pfam" id="PF03916">
    <property type="entry name" value="NrfD"/>
    <property type="match status" value="1"/>
</dbReference>
<keyword evidence="4 8" id="KW-0812">Transmembrane</keyword>
<dbReference type="GO" id="GO:0005886">
    <property type="term" value="C:plasma membrane"/>
    <property type="evidence" value="ECO:0007669"/>
    <property type="project" value="UniProtKB-SubCell"/>
</dbReference>
<evidence type="ECO:0000256" key="7">
    <source>
        <dbReference type="SAM" id="MobiDB-lite"/>
    </source>
</evidence>
<dbReference type="AlphaFoldDB" id="A0A6J4H4C7"/>
<dbReference type="InterPro" id="IPR005614">
    <property type="entry name" value="NrfD-like"/>
</dbReference>
<dbReference type="EMBL" id="CADCTO010000021">
    <property type="protein sequence ID" value="CAA9214684.1"/>
    <property type="molecule type" value="Genomic_DNA"/>
</dbReference>
<gene>
    <name evidence="9" type="ORF">AVDCRST_MAG63-158</name>
</gene>
<proteinExistence type="inferred from homology"/>
<keyword evidence="3" id="KW-1003">Cell membrane</keyword>
<evidence type="ECO:0000313" key="9">
    <source>
        <dbReference type="EMBL" id="CAA9214684.1"/>
    </source>
</evidence>
<comment type="similarity">
    <text evidence="2">Belongs to the NrfD family.</text>
</comment>
<dbReference type="PANTHER" id="PTHR43044">
    <property type="match status" value="1"/>
</dbReference>
<feature type="transmembrane region" description="Helical" evidence="8">
    <location>
        <begin position="316"/>
        <end position="337"/>
    </location>
</feature>
<evidence type="ECO:0000256" key="2">
    <source>
        <dbReference type="ARBA" id="ARBA00008929"/>
    </source>
</evidence>
<dbReference type="PANTHER" id="PTHR43044:SF2">
    <property type="entry name" value="POLYSULPHIDE REDUCTASE NRFD"/>
    <property type="match status" value="1"/>
</dbReference>
<protein>
    <submittedName>
        <fullName evidence="9">Molybdopterin oxidoreductase</fullName>
    </submittedName>
</protein>
<evidence type="ECO:0000256" key="4">
    <source>
        <dbReference type="ARBA" id="ARBA00022692"/>
    </source>
</evidence>
<reference evidence="9" key="1">
    <citation type="submission" date="2020-02" db="EMBL/GenBank/DDBJ databases">
        <authorList>
            <person name="Meier V. D."/>
        </authorList>
    </citation>
    <scope>NUCLEOTIDE SEQUENCE</scope>
    <source>
        <strain evidence="9">AVDCRST_MAG63</strain>
    </source>
</reference>
<feature type="transmembrane region" description="Helical" evidence="8">
    <location>
        <begin position="357"/>
        <end position="375"/>
    </location>
</feature>
<feature type="compositionally biased region" description="Gly residues" evidence="7">
    <location>
        <begin position="10"/>
        <end position="19"/>
    </location>
</feature>
<feature type="transmembrane region" description="Helical" evidence="8">
    <location>
        <begin position="236"/>
        <end position="255"/>
    </location>
</feature>
<feature type="transmembrane region" description="Helical" evidence="8">
    <location>
        <begin position="96"/>
        <end position="116"/>
    </location>
</feature>
<accession>A0A6J4H4C7</accession>
<feature type="transmembrane region" description="Helical" evidence="8">
    <location>
        <begin position="382"/>
        <end position="404"/>
    </location>
</feature>
<feature type="transmembrane region" description="Helical" evidence="8">
    <location>
        <begin position="174"/>
        <end position="194"/>
    </location>
</feature>
<evidence type="ECO:0000256" key="1">
    <source>
        <dbReference type="ARBA" id="ARBA00004651"/>
    </source>
</evidence>
<feature type="region of interest" description="Disordered" evidence="7">
    <location>
        <begin position="484"/>
        <end position="503"/>
    </location>
</feature>
<organism evidence="9">
    <name type="scientific">uncultured Armatimonadetes bacterium</name>
    <dbReference type="NCBI Taxonomy" id="157466"/>
    <lineage>
        <taxon>Bacteria</taxon>
        <taxon>Bacillati</taxon>
        <taxon>Armatimonadota</taxon>
        <taxon>environmental samples</taxon>
    </lineage>
</organism>